<protein>
    <submittedName>
        <fullName evidence="1">Uncharacterized protein</fullName>
    </submittedName>
</protein>
<reference evidence="1 2" key="1">
    <citation type="journal article" date="2006" name="Science">
        <title>Phytophthora genome sequences uncover evolutionary origins and mechanisms of pathogenesis.</title>
        <authorList>
            <person name="Tyler B.M."/>
            <person name="Tripathy S."/>
            <person name="Zhang X."/>
            <person name="Dehal P."/>
            <person name="Jiang R.H."/>
            <person name="Aerts A."/>
            <person name="Arredondo F.D."/>
            <person name="Baxter L."/>
            <person name="Bensasson D."/>
            <person name="Beynon J.L."/>
            <person name="Chapman J."/>
            <person name="Damasceno C.M."/>
            <person name="Dorrance A.E."/>
            <person name="Dou D."/>
            <person name="Dickerman A.W."/>
            <person name="Dubchak I.L."/>
            <person name="Garbelotto M."/>
            <person name="Gijzen M."/>
            <person name="Gordon S.G."/>
            <person name="Govers F."/>
            <person name="Grunwald N.J."/>
            <person name="Huang W."/>
            <person name="Ivors K.L."/>
            <person name="Jones R.W."/>
            <person name="Kamoun S."/>
            <person name="Krampis K."/>
            <person name="Lamour K.H."/>
            <person name="Lee M.K."/>
            <person name="McDonald W.H."/>
            <person name="Medina M."/>
            <person name="Meijer H.J."/>
            <person name="Nordberg E.K."/>
            <person name="Maclean D.J."/>
            <person name="Ospina-Giraldo M.D."/>
            <person name="Morris P.F."/>
            <person name="Phuntumart V."/>
            <person name="Putnam N.H."/>
            <person name="Rash S."/>
            <person name="Rose J.K."/>
            <person name="Sakihama Y."/>
            <person name="Salamov A.A."/>
            <person name="Savidor A."/>
            <person name="Scheuring C.F."/>
            <person name="Smith B.M."/>
            <person name="Sobral B.W."/>
            <person name="Terry A."/>
            <person name="Torto-Alalibo T.A."/>
            <person name="Win J."/>
            <person name="Xu Z."/>
            <person name="Zhang H."/>
            <person name="Grigoriev I.V."/>
            <person name="Rokhsar D.S."/>
            <person name="Boore J.L."/>
        </authorList>
    </citation>
    <scope>NUCLEOTIDE SEQUENCE [LARGE SCALE GENOMIC DNA]</scope>
    <source>
        <strain evidence="1 2">P6497</strain>
    </source>
</reference>
<dbReference type="KEGG" id="psoj:PHYSODRAFT_305612"/>
<evidence type="ECO:0000313" key="2">
    <source>
        <dbReference type="Proteomes" id="UP000002640"/>
    </source>
</evidence>
<dbReference type="InParanoid" id="G5A5U6"/>
<dbReference type="EMBL" id="JH159160">
    <property type="protein sequence ID" value="EGZ08701.1"/>
    <property type="molecule type" value="Genomic_DNA"/>
</dbReference>
<accession>G5A5U6</accession>
<organism evidence="1 2">
    <name type="scientific">Phytophthora sojae (strain P6497)</name>
    <name type="common">Soybean stem and root rot agent</name>
    <name type="synonym">Phytophthora megasperma f. sp. glycines</name>
    <dbReference type="NCBI Taxonomy" id="1094619"/>
    <lineage>
        <taxon>Eukaryota</taxon>
        <taxon>Sar</taxon>
        <taxon>Stramenopiles</taxon>
        <taxon>Oomycota</taxon>
        <taxon>Peronosporomycetes</taxon>
        <taxon>Peronosporales</taxon>
        <taxon>Peronosporaceae</taxon>
        <taxon>Phytophthora</taxon>
    </lineage>
</organism>
<sequence>MTPIWVQSHKEMEFTPDTTLRSKRHSLAVVDEAAKASHLINMQASYSRWIEYDDFMLIDEEGALVFGNTLAYLLKRVHGDQRRRWFSRQQEKDESHHTLAQDEVAMIADSQWSEALRRFYWRARANVLHTNAIKHRYDPRWSAACSSCGNGITDTQHHRFGLTTPICHDVSVLNDMLTELFYEIDCEEWLPDQCVFIPAIAHQLATETGSDQRSGWLSTEPGKVLWSPMVKIVNGLWVNAQWLDWFGDPRVLCLDSQFASVVERELSHIGRPRCILPAEFADVVQRYHTTVGFFRAYITQWILG</sequence>
<evidence type="ECO:0000313" key="1">
    <source>
        <dbReference type="EMBL" id="EGZ08701.1"/>
    </source>
</evidence>
<gene>
    <name evidence="1" type="ORF">PHYSODRAFT_305612</name>
</gene>
<keyword evidence="2" id="KW-1185">Reference proteome</keyword>
<name>G5A5U6_PHYSP</name>
<dbReference type="AlphaFoldDB" id="G5A5U6"/>
<proteinExistence type="predicted"/>
<dbReference type="GeneID" id="20642583"/>
<dbReference type="Proteomes" id="UP000002640">
    <property type="component" value="Unassembled WGS sequence"/>
</dbReference>
<dbReference type="RefSeq" id="XP_009535334.1">
    <property type="nucleotide sequence ID" value="XM_009537039.1"/>
</dbReference>